<evidence type="ECO:0000313" key="1">
    <source>
        <dbReference type="EMBL" id="JAD73031.1"/>
    </source>
</evidence>
<sequence>MNWSYSMLHTAYDYCSTAGETLQIGPASLRGCMIWSC</sequence>
<reference evidence="1" key="2">
    <citation type="journal article" date="2015" name="Data Brief">
        <title>Shoot transcriptome of the giant reed, Arundo donax.</title>
        <authorList>
            <person name="Barrero R.A."/>
            <person name="Guerrero F.D."/>
            <person name="Moolhuijzen P."/>
            <person name="Goolsby J.A."/>
            <person name="Tidwell J."/>
            <person name="Bellgard S.E."/>
            <person name="Bellgard M.I."/>
        </authorList>
    </citation>
    <scope>NUCLEOTIDE SEQUENCE</scope>
    <source>
        <tissue evidence="1">Shoot tissue taken approximately 20 cm above the soil surface</tissue>
    </source>
</reference>
<accession>A0A0A9CBU5</accession>
<dbReference type="AlphaFoldDB" id="A0A0A9CBU5"/>
<dbReference type="EMBL" id="GBRH01224864">
    <property type="protein sequence ID" value="JAD73031.1"/>
    <property type="molecule type" value="Transcribed_RNA"/>
</dbReference>
<reference evidence="1" key="1">
    <citation type="submission" date="2014-09" db="EMBL/GenBank/DDBJ databases">
        <authorList>
            <person name="Magalhaes I.L.F."/>
            <person name="Oliveira U."/>
            <person name="Santos F.R."/>
            <person name="Vidigal T.H.D.A."/>
            <person name="Brescovit A.D."/>
            <person name="Santos A.J."/>
        </authorList>
    </citation>
    <scope>NUCLEOTIDE SEQUENCE</scope>
    <source>
        <tissue evidence="1">Shoot tissue taken approximately 20 cm above the soil surface</tissue>
    </source>
</reference>
<protein>
    <submittedName>
        <fullName evidence="1">Uncharacterized protein</fullName>
    </submittedName>
</protein>
<organism evidence="1">
    <name type="scientific">Arundo donax</name>
    <name type="common">Giant reed</name>
    <name type="synonym">Donax arundinaceus</name>
    <dbReference type="NCBI Taxonomy" id="35708"/>
    <lineage>
        <taxon>Eukaryota</taxon>
        <taxon>Viridiplantae</taxon>
        <taxon>Streptophyta</taxon>
        <taxon>Embryophyta</taxon>
        <taxon>Tracheophyta</taxon>
        <taxon>Spermatophyta</taxon>
        <taxon>Magnoliopsida</taxon>
        <taxon>Liliopsida</taxon>
        <taxon>Poales</taxon>
        <taxon>Poaceae</taxon>
        <taxon>PACMAD clade</taxon>
        <taxon>Arundinoideae</taxon>
        <taxon>Arundineae</taxon>
        <taxon>Arundo</taxon>
    </lineage>
</organism>
<name>A0A0A9CBU5_ARUDO</name>
<proteinExistence type="predicted"/>